<dbReference type="Proteomes" id="UP001154078">
    <property type="component" value="Chromosome 8"/>
</dbReference>
<organism evidence="7 8">
    <name type="scientific">Brassicogethes aeneus</name>
    <name type="common">Rape pollen beetle</name>
    <name type="synonym">Meligethes aeneus</name>
    <dbReference type="NCBI Taxonomy" id="1431903"/>
    <lineage>
        <taxon>Eukaryota</taxon>
        <taxon>Metazoa</taxon>
        <taxon>Ecdysozoa</taxon>
        <taxon>Arthropoda</taxon>
        <taxon>Hexapoda</taxon>
        <taxon>Insecta</taxon>
        <taxon>Pterygota</taxon>
        <taxon>Neoptera</taxon>
        <taxon>Endopterygota</taxon>
        <taxon>Coleoptera</taxon>
        <taxon>Polyphaga</taxon>
        <taxon>Cucujiformia</taxon>
        <taxon>Nitidulidae</taxon>
        <taxon>Meligethinae</taxon>
        <taxon>Brassicogethes</taxon>
    </lineage>
</organism>
<dbReference type="Pfam" id="PF00151">
    <property type="entry name" value="Lipase"/>
    <property type="match status" value="1"/>
</dbReference>
<dbReference type="PANTHER" id="PTHR11610:SF190">
    <property type="entry name" value="VITELLOGENIN-3-LIKE PROTEIN"/>
    <property type="match status" value="1"/>
</dbReference>
<evidence type="ECO:0000256" key="1">
    <source>
        <dbReference type="ARBA" id="ARBA00004613"/>
    </source>
</evidence>
<dbReference type="PANTHER" id="PTHR11610">
    <property type="entry name" value="LIPASE"/>
    <property type="match status" value="1"/>
</dbReference>
<dbReference type="InterPro" id="IPR029058">
    <property type="entry name" value="AB_hydrolase_fold"/>
</dbReference>
<comment type="subcellular location">
    <subcellularLocation>
        <location evidence="1">Secreted</location>
    </subcellularLocation>
</comment>
<evidence type="ECO:0000256" key="4">
    <source>
        <dbReference type="RuleBase" id="RU004262"/>
    </source>
</evidence>
<dbReference type="Gene3D" id="3.40.50.1820">
    <property type="entry name" value="alpha/beta hydrolase"/>
    <property type="match status" value="1"/>
</dbReference>
<feature type="signal peptide" evidence="5">
    <location>
        <begin position="1"/>
        <end position="17"/>
    </location>
</feature>
<keyword evidence="5" id="KW-0732">Signal</keyword>
<proteinExistence type="inferred from homology"/>
<feature type="domain" description="Lipase" evidence="6">
    <location>
        <begin position="61"/>
        <end position="341"/>
    </location>
</feature>
<evidence type="ECO:0000256" key="2">
    <source>
        <dbReference type="ARBA" id="ARBA00010701"/>
    </source>
</evidence>
<comment type="similarity">
    <text evidence="2 4">Belongs to the AB hydrolase superfamily. Lipase family.</text>
</comment>
<keyword evidence="3" id="KW-0964">Secreted</keyword>
<evidence type="ECO:0000313" key="8">
    <source>
        <dbReference type="Proteomes" id="UP001154078"/>
    </source>
</evidence>
<protein>
    <recommendedName>
        <fullName evidence="6">Lipase domain-containing protein</fullName>
    </recommendedName>
</protein>
<dbReference type="GO" id="GO:0005615">
    <property type="term" value="C:extracellular space"/>
    <property type="evidence" value="ECO:0007669"/>
    <property type="project" value="TreeGrafter"/>
</dbReference>
<dbReference type="EMBL" id="OV121139">
    <property type="protein sequence ID" value="CAH0561779.1"/>
    <property type="molecule type" value="Genomic_DNA"/>
</dbReference>
<dbReference type="GO" id="GO:0016298">
    <property type="term" value="F:lipase activity"/>
    <property type="evidence" value="ECO:0007669"/>
    <property type="project" value="InterPro"/>
</dbReference>
<dbReference type="SUPFAM" id="SSF53474">
    <property type="entry name" value="alpha/beta-Hydrolases"/>
    <property type="match status" value="1"/>
</dbReference>
<evidence type="ECO:0000256" key="5">
    <source>
        <dbReference type="SAM" id="SignalP"/>
    </source>
</evidence>
<feature type="chain" id="PRO_5040406573" description="Lipase domain-containing protein" evidence="5">
    <location>
        <begin position="18"/>
        <end position="350"/>
    </location>
</feature>
<dbReference type="PRINTS" id="PR00821">
    <property type="entry name" value="TAGLIPASE"/>
</dbReference>
<dbReference type="AlphaFoldDB" id="A0A9P0FMN2"/>
<dbReference type="GO" id="GO:0016042">
    <property type="term" value="P:lipid catabolic process"/>
    <property type="evidence" value="ECO:0007669"/>
    <property type="project" value="TreeGrafter"/>
</dbReference>
<evidence type="ECO:0000259" key="6">
    <source>
        <dbReference type="Pfam" id="PF00151"/>
    </source>
</evidence>
<accession>A0A9P0FMN2</accession>
<evidence type="ECO:0000313" key="7">
    <source>
        <dbReference type="EMBL" id="CAH0561779.1"/>
    </source>
</evidence>
<dbReference type="InterPro" id="IPR000734">
    <property type="entry name" value="TAG_lipase"/>
</dbReference>
<keyword evidence="8" id="KW-1185">Reference proteome</keyword>
<evidence type="ECO:0000256" key="3">
    <source>
        <dbReference type="ARBA" id="ARBA00022525"/>
    </source>
</evidence>
<gene>
    <name evidence="7" type="ORF">MELIAE_LOCUS11108</name>
</gene>
<reference evidence="7" key="1">
    <citation type="submission" date="2021-12" db="EMBL/GenBank/DDBJ databases">
        <authorList>
            <person name="King R."/>
        </authorList>
    </citation>
    <scope>NUCLEOTIDE SEQUENCE</scope>
</reference>
<dbReference type="InterPro" id="IPR013818">
    <property type="entry name" value="Lipase"/>
</dbReference>
<sequence length="350" mass="38746">MKLIIITILALAVLVSSNPVKNELFLKFVEKEEWHPSQTYFMVEKSPGVYEKEDLLYSKIQLTASEDDATIFFYSRNNPEDPIELSIYDASSLVSDVHYNNTKPHVFISHGWNNNYQSNVNVLIKASLLEKYDVNVFVVDWSGPANKNYITARNAVTAIGEGVGDFINSLREATTVNLSDITLIGHSLGAHVVGGAGARVNGLVGTIIGLDPAYPLVIYDHLDARLDTTDGEFVQVIHTCAGFLGMKKVVGHVDYFPNGGSAQPGCFLDLAGSCSHGRSFEFYAESILDNKFVSVECKDEFYFKVNKCNNNLRSLMGGYMDQIDKEANGTFYLNTNDEEPWGLGDIYSSL</sequence>
<dbReference type="OrthoDB" id="199913at2759"/>
<dbReference type="CDD" id="cd00707">
    <property type="entry name" value="Pancreat_lipase_like"/>
    <property type="match status" value="1"/>
</dbReference>
<name>A0A9P0FMN2_BRAAE</name>
<dbReference type="InterPro" id="IPR033906">
    <property type="entry name" value="Lipase_N"/>
</dbReference>